<accession>A0A1M5XE58</accession>
<organism evidence="1 2">
    <name type="scientific">Desulfofustis glycolicus DSM 9705</name>
    <dbReference type="NCBI Taxonomy" id="1121409"/>
    <lineage>
        <taxon>Bacteria</taxon>
        <taxon>Pseudomonadati</taxon>
        <taxon>Thermodesulfobacteriota</taxon>
        <taxon>Desulfobulbia</taxon>
        <taxon>Desulfobulbales</taxon>
        <taxon>Desulfocapsaceae</taxon>
        <taxon>Desulfofustis</taxon>
    </lineage>
</organism>
<sequence>MRPEIIEAITASWNETSSDRQKTLIRSYLEQYGTGESSCPWMEYLFDQLEITEPQISVG</sequence>
<dbReference type="STRING" id="1121409.SAMN02745124_03013"/>
<reference evidence="1 2" key="1">
    <citation type="submission" date="2016-11" db="EMBL/GenBank/DDBJ databases">
        <authorList>
            <person name="Jaros S."/>
            <person name="Januszkiewicz K."/>
            <person name="Wedrychowicz H."/>
        </authorList>
    </citation>
    <scope>NUCLEOTIDE SEQUENCE [LARGE SCALE GENOMIC DNA]</scope>
    <source>
        <strain evidence="1 2">DSM 9705</strain>
    </source>
</reference>
<gene>
    <name evidence="1" type="ORF">SAMN02745124_03013</name>
</gene>
<name>A0A1M5XE58_9BACT</name>
<dbReference type="RefSeq" id="WP_073377406.1">
    <property type="nucleotide sequence ID" value="NZ_FQXS01000019.1"/>
</dbReference>
<keyword evidence="2" id="KW-1185">Reference proteome</keyword>
<dbReference type="AlphaFoldDB" id="A0A1M5XE58"/>
<evidence type="ECO:0000313" key="1">
    <source>
        <dbReference type="EMBL" id="SHH98165.1"/>
    </source>
</evidence>
<dbReference type="EMBL" id="FQXS01000019">
    <property type="protein sequence ID" value="SHH98165.1"/>
    <property type="molecule type" value="Genomic_DNA"/>
</dbReference>
<protein>
    <submittedName>
        <fullName evidence="1">Uncharacterized protein</fullName>
    </submittedName>
</protein>
<dbReference type="Proteomes" id="UP000184139">
    <property type="component" value="Unassembled WGS sequence"/>
</dbReference>
<evidence type="ECO:0000313" key="2">
    <source>
        <dbReference type="Proteomes" id="UP000184139"/>
    </source>
</evidence>
<proteinExistence type="predicted"/>